<proteinExistence type="predicted"/>
<evidence type="ECO:0000313" key="2">
    <source>
        <dbReference type="EMBL" id="PLA39735.1"/>
    </source>
</evidence>
<reference evidence="2 3" key="1">
    <citation type="submission" date="2017-12" db="EMBL/GenBank/DDBJ databases">
        <title>Phylogenetic diversity of female urinary microbiome.</title>
        <authorList>
            <person name="Thomas-White K."/>
            <person name="Wolfe A.J."/>
        </authorList>
    </citation>
    <scope>NUCLEOTIDE SEQUENCE [LARGE SCALE GENOMIC DNA]</scope>
    <source>
        <strain evidence="2 3">UMB0321</strain>
    </source>
</reference>
<protein>
    <submittedName>
        <fullName evidence="2">Uncharacterized protein</fullName>
    </submittedName>
</protein>
<name>A0A2I1XAV7_NEISI</name>
<dbReference type="AlphaFoldDB" id="A0A2I1XAV7"/>
<accession>A0A2I1XAV7</accession>
<dbReference type="Proteomes" id="UP000234767">
    <property type="component" value="Unassembled WGS sequence"/>
</dbReference>
<evidence type="ECO:0000313" key="3">
    <source>
        <dbReference type="Proteomes" id="UP000234767"/>
    </source>
</evidence>
<dbReference type="EMBL" id="PKJO01000011">
    <property type="protein sequence ID" value="PLA39735.1"/>
    <property type="molecule type" value="Genomic_DNA"/>
</dbReference>
<sequence>MKLNILQENTFFECLFVKLIGLHSFFYISPSVAPIRQSSHSNPFSSEKTTQNNPDMPSQN</sequence>
<gene>
    <name evidence="2" type="ORF">CYK00_08915</name>
</gene>
<comment type="caution">
    <text evidence="2">The sequence shown here is derived from an EMBL/GenBank/DDBJ whole genome shotgun (WGS) entry which is preliminary data.</text>
</comment>
<organism evidence="2 3">
    <name type="scientific">Neisseria sicca</name>
    <dbReference type="NCBI Taxonomy" id="490"/>
    <lineage>
        <taxon>Bacteria</taxon>
        <taxon>Pseudomonadati</taxon>
        <taxon>Pseudomonadota</taxon>
        <taxon>Betaproteobacteria</taxon>
        <taxon>Neisseriales</taxon>
        <taxon>Neisseriaceae</taxon>
        <taxon>Neisseria</taxon>
    </lineage>
</organism>
<evidence type="ECO:0000256" key="1">
    <source>
        <dbReference type="SAM" id="MobiDB-lite"/>
    </source>
</evidence>
<feature type="region of interest" description="Disordered" evidence="1">
    <location>
        <begin position="35"/>
        <end position="60"/>
    </location>
</feature>
<feature type="compositionally biased region" description="Polar residues" evidence="1">
    <location>
        <begin position="36"/>
        <end position="60"/>
    </location>
</feature>